<reference evidence="1 2" key="1">
    <citation type="submission" date="2020-10" db="EMBL/GenBank/DDBJ databases">
        <title>ChiBAC.</title>
        <authorList>
            <person name="Zenner C."/>
            <person name="Hitch T.C.A."/>
            <person name="Clavel T."/>
        </authorList>
    </citation>
    <scope>NUCLEOTIDE SEQUENCE [LARGE SCALE GENOMIC DNA]</scope>
    <source>
        <strain evidence="1 2">DSM 108991</strain>
    </source>
</reference>
<comment type="caution">
    <text evidence="1">The sequence shown here is derived from an EMBL/GenBank/DDBJ whole genome shotgun (WGS) entry which is preliminary data.</text>
</comment>
<accession>A0ABR9RLR9</accession>
<dbReference type="Proteomes" id="UP000758652">
    <property type="component" value="Unassembled WGS sequence"/>
</dbReference>
<keyword evidence="2" id="KW-1185">Reference proteome</keyword>
<protein>
    <submittedName>
        <fullName evidence="1">Uncharacterized protein</fullName>
    </submittedName>
</protein>
<gene>
    <name evidence="1" type="ORF">INF30_11745</name>
</gene>
<dbReference type="RefSeq" id="WP_226395336.1">
    <property type="nucleotide sequence ID" value="NZ_JADCKL010000011.1"/>
</dbReference>
<sequence>MNFMEIKNLKDCKRVLIDFTVMRFEINFEEKIIRPIKAEDDERKQNYYDECKEVWERRTIKEINEHAAYNMGQFLYRFANRNFSGMQMRPWYKMIDGAQIIE</sequence>
<organism evidence="1 2">
    <name type="scientific">Claveliimonas monacensis</name>
    <dbReference type="NCBI Taxonomy" id="2779351"/>
    <lineage>
        <taxon>Bacteria</taxon>
        <taxon>Bacillati</taxon>
        <taxon>Bacillota</taxon>
        <taxon>Clostridia</taxon>
        <taxon>Lachnospirales</taxon>
        <taxon>Lachnospiraceae</taxon>
        <taxon>Claveliimonas</taxon>
    </lineage>
</organism>
<name>A0ABR9RLR9_9FIRM</name>
<evidence type="ECO:0000313" key="2">
    <source>
        <dbReference type="Proteomes" id="UP000758652"/>
    </source>
</evidence>
<evidence type="ECO:0000313" key="1">
    <source>
        <dbReference type="EMBL" id="MBE5063926.1"/>
    </source>
</evidence>
<proteinExistence type="predicted"/>
<dbReference type="EMBL" id="JADCKL010000011">
    <property type="protein sequence ID" value="MBE5063926.1"/>
    <property type="molecule type" value="Genomic_DNA"/>
</dbReference>